<feature type="binding site" evidence="2">
    <location>
        <position position="39"/>
    </location>
    <ligand>
        <name>Fe cation</name>
        <dbReference type="ChEBI" id="CHEBI:24875"/>
        <label>1</label>
    </ligand>
</feature>
<feature type="binding site" evidence="2">
    <location>
        <position position="180"/>
    </location>
    <ligand>
        <name>Fe cation</name>
        <dbReference type="ChEBI" id="CHEBI:24875"/>
        <label>1</label>
    </ligand>
</feature>
<feature type="binding site" evidence="2">
    <location>
        <position position="67"/>
    </location>
    <ligand>
        <name>Fe cation</name>
        <dbReference type="ChEBI" id="CHEBI:24875"/>
        <label>2</label>
    </ligand>
</feature>
<evidence type="ECO:0008006" key="5">
    <source>
        <dbReference type="Google" id="ProtNLM"/>
    </source>
</evidence>
<evidence type="ECO:0000313" key="3">
    <source>
        <dbReference type="EMBL" id="MBB6210450.1"/>
    </source>
</evidence>
<dbReference type="CDD" id="cd07382">
    <property type="entry name" value="MPP_DR1281"/>
    <property type="match status" value="1"/>
</dbReference>
<dbReference type="PANTHER" id="PTHR36303">
    <property type="entry name" value="2',3'-CYCLIC-NUCLEOTIDE 2'-PHOSPHODIESTERASE"/>
    <property type="match status" value="1"/>
</dbReference>
<name>A0A7X0DLX8_NOVIT</name>
<dbReference type="PIRSF" id="PIRSF004789">
    <property type="entry name" value="DR1281"/>
    <property type="match status" value="1"/>
</dbReference>
<dbReference type="AlphaFoldDB" id="A0A7X0DLX8"/>
<dbReference type="EMBL" id="JACIIX010000006">
    <property type="protein sequence ID" value="MBB6210450.1"/>
    <property type="molecule type" value="Genomic_DNA"/>
</dbReference>
<feature type="binding site" evidence="2">
    <location>
        <position position="39"/>
    </location>
    <ligand>
        <name>Fe cation</name>
        <dbReference type="ChEBI" id="CHEBI:24875"/>
        <label>2</label>
    </ligand>
</feature>
<reference evidence="3 4" key="1">
    <citation type="submission" date="2020-08" db="EMBL/GenBank/DDBJ databases">
        <title>Genomic Encyclopedia of Type Strains, Phase IV (KMG-IV): sequencing the most valuable type-strain genomes for metagenomic binning, comparative biology and taxonomic classification.</title>
        <authorList>
            <person name="Goeker M."/>
        </authorList>
    </citation>
    <scope>NUCLEOTIDE SEQUENCE [LARGE SCALE GENOMIC DNA]</scope>
    <source>
        <strain evidence="3 4">DSM 11590</strain>
    </source>
</reference>
<dbReference type="PANTHER" id="PTHR36303:SF1">
    <property type="entry name" value="2',3'-CYCLIC-NUCLEOTIDE 2'-PHOSPHODIESTERASE"/>
    <property type="match status" value="1"/>
</dbReference>
<dbReference type="RefSeq" id="WP_184263289.1">
    <property type="nucleotide sequence ID" value="NZ_JACIIX010000006.1"/>
</dbReference>
<keyword evidence="2" id="KW-0479">Metal-binding</keyword>
<feature type="binding site" evidence="2">
    <location>
        <position position="178"/>
    </location>
    <ligand>
        <name>Fe cation</name>
        <dbReference type="ChEBI" id="CHEBI:24875"/>
        <label>2</label>
    </ligand>
</feature>
<evidence type="ECO:0000313" key="4">
    <source>
        <dbReference type="Proteomes" id="UP000544872"/>
    </source>
</evidence>
<gene>
    <name evidence="3" type="ORF">FHS48_001866</name>
</gene>
<feature type="active site" description="Proton donor" evidence="1">
    <location>
        <position position="68"/>
    </location>
</feature>
<dbReference type="GO" id="GO:0004113">
    <property type="term" value="F:2',3'-cyclic-nucleotide 3'-phosphodiesterase activity"/>
    <property type="evidence" value="ECO:0007669"/>
    <property type="project" value="TreeGrafter"/>
</dbReference>
<protein>
    <recommendedName>
        <fullName evidence="5">Metallophosphoesterase</fullName>
    </recommendedName>
</protein>
<evidence type="ECO:0000256" key="1">
    <source>
        <dbReference type="PIRSR" id="PIRSR004789-50"/>
    </source>
</evidence>
<dbReference type="InterPro" id="IPR005235">
    <property type="entry name" value="YmdB-like"/>
</dbReference>
<proteinExistence type="predicted"/>
<dbReference type="InterPro" id="IPR029052">
    <property type="entry name" value="Metallo-depent_PP-like"/>
</dbReference>
<organism evidence="3 4">
    <name type="scientific">Novispirillum itersonii</name>
    <name type="common">Aquaspirillum itersonii</name>
    <dbReference type="NCBI Taxonomy" id="189"/>
    <lineage>
        <taxon>Bacteria</taxon>
        <taxon>Pseudomonadati</taxon>
        <taxon>Pseudomonadota</taxon>
        <taxon>Alphaproteobacteria</taxon>
        <taxon>Rhodospirillales</taxon>
        <taxon>Novispirillaceae</taxon>
        <taxon>Novispirillum</taxon>
    </lineage>
</organism>
<feature type="binding site" evidence="2">
    <location>
        <position position="8"/>
    </location>
    <ligand>
        <name>Fe cation</name>
        <dbReference type="ChEBI" id="CHEBI:24875"/>
        <label>1</label>
    </ligand>
</feature>
<feature type="binding site" evidence="2">
    <location>
        <position position="153"/>
    </location>
    <ligand>
        <name>Fe cation</name>
        <dbReference type="ChEBI" id="CHEBI:24875"/>
        <label>2</label>
    </ligand>
</feature>
<dbReference type="Gene3D" id="3.60.21.10">
    <property type="match status" value="1"/>
</dbReference>
<feature type="binding site" evidence="2">
    <location>
        <position position="40"/>
    </location>
    <ligand>
        <name>Fe cation</name>
        <dbReference type="ChEBI" id="CHEBI:24875"/>
        <label>1</label>
    </ligand>
</feature>
<dbReference type="GO" id="GO:0046872">
    <property type="term" value="F:metal ion binding"/>
    <property type="evidence" value="ECO:0007669"/>
    <property type="project" value="UniProtKB-KW"/>
</dbReference>
<evidence type="ECO:0000256" key="2">
    <source>
        <dbReference type="PIRSR" id="PIRSR004789-51"/>
    </source>
</evidence>
<dbReference type="Pfam" id="PF13277">
    <property type="entry name" value="YmdB"/>
    <property type="match status" value="1"/>
</dbReference>
<accession>A0A7X0DLX8</accession>
<sequence length="272" mass="29095">MRLMYLGDVVGRSGRDAVVREVPRLRKDLKLDFVAVCGENAAHGFGLTAAIAQDFYDAGVDVVTLGNHAWDQREMLAYIDRDPRIVRPANYPDGTPGRGATLYSLPDGRKVLVVQVMGRLFMDPLDCPFASAQAILQKYPLGAAVQAVIVDIHAEATSEKMSMGHFCDGRASLVAGTHSHVPTADAQVLPGGTAYITDLGMCGDYNSVIGMKKEAAMARFVRKIPGDRLSPAEGDATVCGVVVETDRSGKAVSVQPLRIAGRLQQAEPGFPV</sequence>
<dbReference type="SUPFAM" id="SSF56300">
    <property type="entry name" value="Metallo-dependent phosphatases"/>
    <property type="match status" value="1"/>
</dbReference>
<keyword evidence="4" id="KW-1185">Reference proteome</keyword>
<dbReference type="Proteomes" id="UP000544872">
    <property type="component" value="Unassembled WGS sequence"/>
</dbReference>
<comment type="caution">
    <text evidence="3">The sequence shown here is derived from an EMBL/GenBank/DDBJ whole genome shotgun (WGS) entry which is preliminary data.</text>
</comment>